<organism evidence="2 3">
    <name type="scientific">Maricaulis maris (strain MCS10)</name>
    <name type="common">Caulobacter maris</name>
    <dbReference type="NCBI Taxonomy" id="394221"/>
    <lineage>
        <taxon>Bacteria</taxon>
        <taxon>Pseudomonadati</taxon>
        <taxon>Pseudomonadota</taxon>
        <taxon>Alphaproteobacteria</taxon>
        <taxon>Maricaulales</taxon>
        <taxon>Maricaulaceae</taxon>
        <taxon>Maricaulis</taxon>
    </lineage>
</organism>
<feature type="transmembrane region" description="Helical" evidence="1">
    <location>
        <begin position="21"/>
        <end position="43"/>
    </location>
</feature>
<dbReference type="eggNOG" id="ENOG5033EIH">
    <property type="taxonomic scope" value="Bacteria"/>
</dbReference>
<evidence type="ECO:0000313" key="3">
    <source>
        <dbReference type="Proteomes" id="UP000001964"/>
    </source>
</evidence>
<dbReference type="EMBL" id="CP000449">
    <property type="protein sequence ID" value="ABI64803.1"/>
    <property type="molecule type" value="Genomic_DNA"/>
</dbReference>
<dbReference type="STRING" id="394221.Mmar10_0510"/>
<dbReference type="AlphaFoldDB" id="Q0ASD4"/>
<keyword evidence="1" id="KW-0472">Membrane</keyword>
<gene>
    <name evidence="2" type="ordered locus">Mmar10_0510</name>
</gene>
<dbReference type="Proteomes" id="UP000001964">
    <property type="component" value="Chromosome"/>
</dbReference>
<name>Q0ASD4_MARMM</name>
<keyword evidence="3" id="KW-1185">Reference proteome</keyword>
<keyword evidence="1" id="KW-1133">Transmembrane helix</keyword>
<feature type="transmembrane region" description="Helical" evidence="1">
    <location>
        <begin position="104"/>
        <end position="121"/>
    </location>
</feature>
<keyword evidence="1" id="KW-0812">Transmembrane</keyword>
<dbReference type="KEGG" id="mmr:Mmar10_0510"/>
<feature type="transmembrane region" description="Helical" evidence="1">
    <location>
        <begin position="63"/>
        <end position="83"/>
    </location>
</feature>
<dbReference type="HOGENOM" id="CLU_152594_0_0_5"/>
<evidence type="ECO:0000313" key="2">
    <source>
        <dbReference type="EMBL" id="ABI64803.1"/>
    </source>
</evidence>
<protein>
    <submittedName>
        <fullName evidence="2">Uncharacterized protein</fullName>
    </submittedName>
</protein>
<reference evidence="2 3" key="1">
    <citation type="submission" date="2006-08" db="EMBL/GenBank/DDBJ databases">
        <title>Complete sequence of Maricaulis maris MCS10.</title>
        <authorList>
            <consortium name="US DOE Joint Genome Institute"/>
            <person name="Copeland A."/>
            <person name="Lucas S."/>
            <person name="Lapidus A."/>
            <person name="Barry K."/>
            <person name="Detter J.C."/>
            <person name="Glavina del Rio T."/>
            <person name="Hammon N."/>
            <person name="Israni S."/>
            <person name="Dalin E."/>
            <person name="Tice H."/>
            <person name="Pitluck S."/>
            <person name="Saunders E."/>
            <person name="Brettin T."/>
            <person name="Bruce D."/>
            <person name="Han C."/>
            <person name="Tapia R."/>
            <person name="Gilna P."/>
            <person name="Schmutz J."/>
            <person name="Larimer F."/>
            <person name="Land M."/>
            <person name="Hauser L."/>
            <person name="Kyrpides N."/>
            <person name="Mikhailova N."/>
            <person name="Viollier P."/>
            <person name="Stephens C."/>
            <person name="Richardson P."/>
        </authorList>
    </citation>
    <scope>NUCLEOTIDE SEQUENCE [LARGE SCALE GENOMIC DNA]</scope>
    <source>
        <strain evidence="2 3">MCS10</strain>
    </source>
</reference>
<proteinExistence type="predicted"/>
<sequence length="157" mass="16527">MLKTTDTKNGVFDMGFREKSNIAMLVLTGGVYAWYFASTANVLLGGGVSAEEALELTNTKMLLTVGAVIIASIVAHIALAIAAPSEAEEAADERDRLVEMRGDQRGGFVLALFALAAMASAMTAQPYYLIANLVLAGLVASELVKGVSKLIGYRRGV</sequence>
<accession>Q0ASD4</accession>
<evidence type="ECO:0000256" key="1">
    <source>
        <dbReference type="SAM" id="Phobius"/>
    </source>
</evidence>